<dbReference type="Pfam" id="PF00931">
    <property type="entry name" value="NB-ARC"/>
    <property type="match status" value="1"/>
</dbReference>
<dbReference type="CDD" id="cd14798">
    <property type="entry name" value="RX-CC_like"/>
    <property type="match status" value="1"/>
</dbReference>
<dbReference type="SUPFAM" id="SSF52540">
    <property type="entry name" value="P-loop containing nucleoside triphosphate hydrolases"/>
    <property type="match status" value="1"/>
</dbReference>
<keyword evidence="5" id="KW-0611">Plant defense</keyword>
<dbReference type="Pfam" id="PF18052">
    <property type="entry name" value="Rx_N"/>
    <property type="match status" value="1"/>
</dbReference>
<dbReference type="Gene3D" id="1.20.5.4130">
    <property type="match status" value="1"/>
</dbReference>
<dbReference type="FunFam" id="3.40.50.300:FF:001091">
    <property type="entry name" value="Probable disease resistance protein At1g61300"/>
    <property type="match status" value="1"/>
</dbReference>
<evidence type="ECO:0000256" key="4">
    <source>
        <dbReference type="ARBA" id="ARBA00022741"/>
    </source>
</evidence>
<dbReference type="Pfam" id="PF23598">
    <property type="entry name" value="LRR_14"/>
    <property type="match status" value="1"/>
</dbReference>
<dbReference type="InterPro" id="IPR036388">
    <property type="entry name" value="WH-like_DNA-bd_sf"/>
</dbReference>
<dbReference type="InterPro" id="IPR027417">
    <property type="entry name" value="P-loop_NTPase"/>
</dbReference>
<reference evidence="11 12" key="1">
    <citation type="submission" date="2024-06" db="EMBL/GenBank/DDBJ databases">
        <title>A chromosome level genome sequence of Diviner's sage (Salvia divinorum).</title>
        <authorList>
            <person name="Ford S.A."/>
            <person name="Ro D.-K."/>
            <person name="Ness R.W."/>
            <person name="Phillips M.A."/>
        </authorList>
    </citation>
    <scope>NUCLEOTIDE SEQUENCE [LARGE SCALE GENOMIC DNA]</scope>
    <source>
        <strain evidence="11">SAF-2024a</strain>
        <tissue evidence="11">Leaf</tissue>
    </source>
</reference>
<evidence type="ECO:0000256" key="5">
    <source>
        <dbReference type="ARBA" id="ARBA00022821"/>
    </source>
</evidence>
<dbReference type="Proteomes" id="UP001567538">
    <property type="component" value="Unassembled WGS sequence"/>
</dbReference>
<protein>
    <submittedName>
        <fullName evidence="11">Disease resistance protein</fullName>
    </submittedName>
</protein>
<evidence type="ECO:0000259" key="10">
    <source>
        <dbReference type="Pfam" id="PF23598"/>
    </source>
</evidence>
<evidence type="ECO:0000256" key="6">
    <source>
        <dbReference type="ARBA" id="ARBA00022840"/>
    </source>
</evidence>
<evidence type="ECO:0000259" key="8">
    <source>
        <dbReference type="Pfam" id="PF18052"/>
    </source>
</evidence>
<dbReference type="InterPro" id="IPR058922">
    <property type="entry name" value="WHD_DRP"/>
</dbReference>
<keyword evidence="12" id="KW-1185">Reference proteome</keyword>
<keyword evidence="4" id="KW-0547">Nucleotide-binding</keyword>
<comment type="similarity">
    <text evidence="1">Belongs to the disease resistance NB-LRR family.</text>
</comment>
<gene>
    <name evidence="11" type="ORF">AAHA92_16107</name>
</gene>
<keyword evidence="3" id="KW-0677">Repeat</keyword>
<dbReference type="PANTHER" id="PTHR23155:SF1185">
    <property type="entry name" value="DISEASE RESISTANCE RPP8-LIKE PROTEIN 3-RELATED"/>
    <property type="match status" value="1"/>
</dbReference>
<evidence type="ECO:0000259" key="9">
    <source>
        <dbReference type="Pfam" id="PF23559"/>
    </source>
</evidence>
<dbReference type="EMBL" id="JBEAFC010000007">
    <property type="protein sequence ID" value="KAL1547794.1"/>
    <property type="molecule type" value="Genomic_DNA"/>
</dbReference>
<keyword evidence="6" id="KW-0067">ATP-binding</keyword>
<dbReference type="GO" id="GO:0051607">
    <property type="term" value="P:defense response to virus"/>
    <property type="evidence" value="ECO:0007669"/>
    <property type="project" value="UniProtKB-ARBA"/>
</dbReference>
<dbReference type="Gene3D" id="1.10.10.10">
    <property type="entry name" value="Winged helix-like DNA-binding domain superfamily/Winged helix DNA-binding domain"/>
    <property type="match status" value="1"/>
</dbReference>
<dbReference type="InterPro" id="IPR044974">
    <property type="entry name" value="Disease_R_plants"/>
</dbReference>
<evidence type="ECO:0000256" key="2">
    <source>
        <dbReference type="ARBA" id="ARBA00022614"/>
    </source>
</evidence>
<proteinExistence type="inferred from homology"/>
<name>A0ABD1GXS0_SALDI</name>
<dbReference type="InterPro" id="IPR002182">
    <property type="entry name" value="NB-ARC"/>
</dbReference>
<dbReference type="Gene3D" id="3.80.10.10">
    <property type="entry name" value="Ribonuclease Inhibitor"/>
    <property type="match status" value="1"/>
</dbReference>
<feature type="domain" description="Disease resistance R13L4/SHOC-2-like LRR" evidence="10">
    <location>
        <begin position="588"/>
        <end position="892"/>
    </location>
</feature>
<sequence>MAESAANVFLETLRDLLVEETKFLLSVGGDVEKVKGDLRSIHALLMRADRGRHASPTLKLYISQLKDLAFQAENLLETYAVEIQSKKEGRKSLKEKFRRYICIISECYSVHEVGNEARDIMSALADLASKLESELGRESSPLSRQEYETRQTYAHEVEHDFVGMGEDIEILVSKVKDETRRRRVVKIYGMGGLGKTTLARKVYNHTDLQSYARAWVCITQQFQPKAVFGEILRQLDSNAGQIDGMEDRELVTRIQSFSEGRKCLVVIDDIWKNDDWEIIRKAFPVNCNVILTTRSENIANQQSEPHKLKFLTEDEGWTLLQKITDISPADPDLKSFEDIGRVIVSKCEGLPLSVCVIGGILRQKVHTLPEWRRVNVDMGSYLRRGEGVEEYKRVNQVLDLSYDALPYYLKPCFLYLACFPEDAKIETERLYLLWMAEGFISYQDKGPNESLRDVARRYLTELAMRCMVQLHEAKTYYQLDKFDSCGLHDLMHDLCSSKAEAEEEKFVKRVDASKYLTDILSPTQTRVVIPPSIGNSVSRLAISCDFNSTVSSVDGLEEVKGLRSFTLLQKFFGTPNIGFKENTIDFKMSQYLRIFVADCCEFEGGMLPSKLGELIHLRYMSLRGSNVRELPKSVCSMPYLQTLDLRVPFPAVIRLPNVIWKIKRLKHLFLNEDIEVIGGEKLRLDGLQELETLDKITSETCCIADIPRLISLQRLCVAVCDVDSMSTVLSNKNRQLRETRVWVKSCDLCREKDMEVLNDGLMTPSLLTLQMERCNMSGRFPCYKQGMCQNLVSLELAFCKVKVDVVEFGKYPMLRELALCEVEIAETLTFHPNSFPQIEYLGLYELHDLRKWEVEEGAMPKLTSLTICECPNLDKVPDGLRSISTLRMIEITKMPRQFMERVNEEDCGPFV</sequence>
<keyword evidence="2" id="KW-0433">Leucine-rich repeat</keyword>
<dbReference type="InterPro" id="IPR038005">
    <property type="entry name" value="RX-like_CC"/>
</dbReference>
<dbReference type="PANTHER" id="PTHR23155">
    <property type="entry name" value="DISEASE RESISTANCE PROTEIN RP"/>
    <property type="match status" value="1"/>
</dbReference>
<dbReference type="InterPro" id="IPR042197">
    <property type="entry name" value="Apaf_helical"/>
</dbReference>
<dbReference type="InterPro" id="IPR041118">
    <property type="entry name" value="Rx_N"/>
</dbReference>
<evidence type="ECO:0000256" key="1">
    <source>
        <dbReference type="ARBA" id="ARBA00008894"/>
    </source>
</evidence>
<comment type="caution">
    <text evidence="11">The sequence shown here is derived from an EMBL/GenBank/DDBJ whole genome shotgun (WGS) entry which is preliminary data.</text>
</comment>
<dbReference type="PRINTS" id="PR00364">
    <property type="entry name" value="DISEASERSIST"/>
</dbReference>
<dbReference type="AlphaFoldDB" id="A0ABD1GXS0"/>
<evidence type="ECO:0000259" key="7">
    <source>
        <dbReference type="Pfam" id="PF00931"/>
    </source>
</evidence>
<dbReference type="FunFam" id="1.10.10.10:FF:000322">
    <property type="entry name" value="Probable disease resistance protein At1g63360"/>
    <property type="match status" value="1"/>
</dbReference>
<dbReference type="InterPro" id="IPR032675">
    <property type="entry name" value="LRR_dom_sf"/>
</dbReference>
<dbReference type="Gene3D" id="3.40.50.300">
    <property type="entry name" value="P-loop containing nucleotide triphosphate hydrolases"/>
    <property type="match status" value="1"/>
</dbReference>
<evidence type="ECO:0000256" key="3">
    <source>
        <dbReference type="ARBA" id="ARBA00022737"/>
    </source>
</evidence>
<feature type="domain" description="Disease resistance N-terminal" evidence="8">
    <location>
        <begin position="7"/>
        <end position="93"/>
    </location>
</feature>
<evidence type="ECO:0000313" key="11">
    <source>
        <dbReference type="EMBL" id="KAL1547794.1"/>
    </source>
</evidence>
<dbReference type="InterPro" id="IPR055414">
    <property type="entry name" value="LRR_R13L4/SHOC2-like"/>
</dbReference>
<dbReference type="GO" id="GO:0005524">
    <property type="term" value="F:ATP binding"/>
    <property type="evidence" value="ECO:0007669"/>
    <property type="project" value="UniProtKB-KW"/>
</dbReference>
<evidence type="ECO:0000313" key="12">
    <source>
        <dbReference type="Proteomes" id="UP001567538"/>
    </source>
</evidence>
<dbReference type="Pfam" id="PF23559">
    <property type="entry name" value="WHD_DRP"/>
    <property type="match status" value="1"/>
</dbReference>
<dbReference type="Gene3D" id="1.10.8.430">
    <property type="entry name" value="Helical domain of apoptotic protease-activating factors"/>
    <property type="match status" value="1"/>
</dbReference>
<organism evidence="11 12">
    <name type="scientific">Salvia divinorum</name>
    <name type="common">Maria pastora</name>
    <name type="synonym">Diviner's sage</name>
    <dbReference type="NCBI Taxonomy" id="28513"/>
    <lineage>
        <taxon>Eukaryota</taxon>
        <taxon>Viridiplantae</taxon>
        <taxon>Streptophyta</taxon>
        <taxon>Embryophyta</taxon>
        <taxon>Tracheophyta</taxon>
        <taxon>Spermatophyta</taxon>
        <taxon>Magnoliopsida</taxon>
        <taxon>eudicotyledons</taxon>
        <taxon>Gunneridae</taxon>
        <taxon>Pentapetalae</taxon>
        <taxon>asterids</taxon>
        <taxon>lamiids</taxon>
        <taxon>Lamiales</taxon>
        <taxon>Lamiaceae</taxon>
        <taxon>Nepetoideae</taxon>
        <taxon>Mentheae</taxon>
        <taxon>Salviinae</taxon>
        <taxon>Salvia</taxon>
        <taxon>Salvia subgen. Calosphace</taxon>
    </lineage>
</organism>
<accession>A0ABD1GXS0</accession>
<feature type="domain" description="Disease resistance protein winged helix" evidence="9">
    <location>
        <begin position="419"/>
        <end position="495"/>
    </location>
</feature>
<dbReference type="SUPFAM" id="SSF52058">
    <property type="entry name" value="L domain-like"/>
    <property type="match status" value="1"/>
</dbReference>
<feature type="domain" description="NB-ARC" evidence="7">
    <location>
        <begin position="179"/>
        <end position="323"/>
    </location>
</feature>